<evidence type="ECO:0000313" key="1">
    <source>
        <dbReference type="EMBL" id="KAK8371995.1"/>
    </source>
</evidence>
<gene>
    <name evidence="1" type="ORF">O3P69_014201</name>
</gene>
<dbReference type="Proteomes" id="UP001487740">
    <property type="component" value="Unassembled WGS sequence"/>
</dbReference>
<dbReference type="EMBL" id="JARAKH010006380">
    <property type="protein sequence ID" value="KAK8371995.1"/>
    <property type="molecule type" value="Genomic_DNA"/>
</dbReference>
<organism evidence="1 2">
    <name type="scientific">Scylla paramamosain</name>
    <name type="common">Mud crab</name>
    <dbReference type="NCBI Taxonomy" id="85552"/>
    <lineage>
        <taxon>Eukaryota</taxon>
        <taxon>Metazoa</taxon>
        <taxon>Ecdysozoa</taxon>
        <taxon>Arthropoda</taxon>
        <taxon>Crustacea</taxon>
        <taxon>Multicrustacea</taxon>
        <taxon>Malacostraca</taxon>
        <taxon>Eumalacostraca</taxon>
        <taxon>Eucarida</taxon>
        <taxon>Decapoda</taxon>
        <taxon>Pleocyemata</taxon>
        <taxon>Brachyura</taxon>
        <taxon>Eubrachyura</taxon>
        <taxon>Portunoidea</taxon>
        <taxon>Portunidae</taxon>
        <taxon>Portuninae</taxon>
        <taxon>Scylla</taxon>
    </lineage>
</organism>
<accession>A0AAW0S9J1</accession>
<proteinExistence type="predicted"/>
<evidence type="ECO:0000313" key="2">
    <source>
        <dbReference type="Proteomes" id="UP001487740"/>
    </source>
</evidence>
<sequence length="120" mass="13533">MARRRRVPCERRKVMALLMELIHEMEEPLLEVFEMGNLNFPDPDHKNRDGMTALHLILETGDTALANVFVQRLGTSWTVSKTIYKKKWGLHITKDAIAAAAAARARTAAMKLATELAESM</sequence>
<comment type="caution">
    <text evidence="1">The sequence shown here is derived from an EMBL/GenBank/DDBJ whole genome shotgun (WGS) entry which is preliminary data.</text>
</comment>
<dbReference type="AlphaFoldDB" id="A0AAW0S9J1"/>
<protein>
    <submittedName>
        <fullName evidence="1">Uncharacterized protein</fullName>
    </submittedName>
</protein>
<name>A0AAW0S9J1_SCYPA</name>
<reference evidence="1 2" key="1">
    <citation type="submission" date="2023-03" db="EMBL/GenBank/DDBJ databases">
        <title>High-quality genome of Scylla paramamosain provides insights in environmental adaptation.</title>
        <authorList>
            <person name="Zhang L."/>
        </authorList>
    </citation>
    <scope>NUCLEOTIDE SEQUENCE [LARGE SCALE GENOMIC DNA]</scope>
    <source>
        <strain evidence="1">LZ_2023a</strain>
        <tissue evidence="1">Muscle</tissue>
    </source>
</reference>
<keyword evidence="2" id="KW-1185">Reference proteome</keyword>